<dbReference type="Proteomes" id="UP001202328">
    <property type="component" value="Unassembled WGS sequence"/>
</dbReference>
<dbReference type="InterPro" id="IPR001232">
    <property type="entry name" value="SKP1-like"/>
</dbReference>
<dbReference type="PANTHER" id="PTHR11165">
    <property type="entry name" value="SKP1"/>
    <property type="match status" value="1"/>
</dbReference>
<feature type="domain" description="SKP1 component POZ" evidence="6">
    <location>
        <begin position="1"/>
        <end position="59"/>
    </location>
</feature>
<accession>A0AAD4RWJ9</accession>
<dbReference type="InterPro" id="IPR011333">
    <property type="entry name" value="SKP1/BTB/POZ_sf"/>
</dbReference>
<dbReference type="InterPro" id="IPR036296">
    <property type="entry name" value="SKP1-like_dim_sf"/>
</dbReference>
<gene>
    <name evidence="7" type="ORF">MKW98_005211</name>
</gene>
<sequence length="149" mass="17240">MISLKSSEGEIFEVEEIIAHHSLTIKHMIEEDCADNPIPLANVNSKILKMVIEYGKKHRESGGEITEVDEETQKWDKELVNVDQETLFRLLMAANYLNIKNLLDLTCETVASMIRGKTQQEIRDTFGIKNDFTPEEEEEVRKENQWAFN</sequence>
<dbReference type="CDD" id="cd18322">
    <property type="entry name" value="BTB_POZ_SKP1"/>
    <property type="match status" value="1"/>
</dbReference>
<evidence type="ECO:0000313" key="7">
    <source>
        <dbReference type="EMBL" id="KAI3836878.1"/>
    </source>
</evidence>
<evidence type="ECO:0000256" key="4">
    <source>
        <dbReference type="PIRNR" id="PIRNR028729"/>
    </source>
</evidence>
<dbReference type="InterPro" id="IPR016897">
    <property type="entry name" value="SKP1"/>
</dbReference>
<feature type="domain" description="SKP1 component dimerisation" evidence="5">
    <location>
        <begin position="100"/>
        <end position="147"/>
    </location>
</feature>
<dbReference type="GO" id="GO:0006511">
    <property type="term" value="P:ubiquitin-dependent protein catabolic process"/>
    <property type="evidence" value="ECO:0007669"/>
    <property type="project" value="InterPro"/>
</dbReference>
<keyword evidence="8" id="KW-1185">Reference proteome</keyword>
<proteinExistence type="inferred from homology"/>
<keyword evidence="3 4" id="KW-0833">Ubl conjugation pathway</keyword>
<reference evidence="7" key="1">
    <citation type="submission" date="2022-04" db="EMBL/GenBank/DDBJ databases">
        <title>A functionally conserved STORR gene fusion in Papaver species that diverged 16.8 million years ago.</title>
        <authorList>
            <person name="Catania T."/>
        </authorList>
    </citation>
    <scope>NUCLEOTIDE SEQUENCE</scope>
    <source>
        <strain evidence="7">S-188037</strain>
    </source>
</reference>
<dbReference type="FunFam" id="3.30.710.10:FF:000026">
    <property type="entry name" value="E3 ubiquitin ligase complex SCF subunit"/>
    <property type="match status" value="1"/>
</dbReference>
<dbReference type="Pfam" id="PF01466">
    <property type="entry name" value="Skp1"/>
    <property type="match status" value="1"/>
</dbReference>
<protein>
    <recommendedName>
        <fullName evidence="4">SKP1-like protein</fullName>
    </recommendedName>
</protein>
<organism evidence="7 8">
    <name type="scientific">Papaver atlanticum</name>
    <dbReference type="NCBI Taxonomy" id="357466"/>
    <lineage>
        <taxon>Eukaryota</taxon>
        <taxon>Viridiplantae</taxon>
        <taxon>Streptophyta</taxon>
        <taxon>Embryophyta</taxon>
        <taxon>Tracheophyta</taxon>
        <taxon>Spermatophyta</taxon>
        <taxon>Magnoliopsida</taxon>
        <taxon>Ranunculales</taxon>
        <taxon>Papaveraceae</taxon>
        <taxon>Papaveroideae</taxon>
        <taxon>Papaver</taxon>
    </lineage>
</organism>
<dbReference type="SMART" id="SM00512">
    <property type="entry name" value="Skp1"/>
    <property type="match status" value="1"/>
</dbReference>
<comment type="subunit">
    <text evidence="4">Part of a SCF (SKP1-cullin-F-box) protein ligase complex.</text>
</comment>
<comment type="caution">
    <text evidence="7">The sequence shown here is derived from an EMBL/GenBank/DDBJ whole genome shotgun (WGS) entry which is preliminary data.</text>
</comment>
<dbReference type="EMBL" id="JAJJMB010017633">
    <property type="protein sequence ID" value="KAI3836878.1"/>
    <property type="molecule type" value="Genomic_DNA"/>
</dbReference>
<dbReference type="InterPro" id="IPR016073">
    <property type="entry name" value="Skp1_comp_POZ"/>
</dbReference>
<dbReference type="InterPro" id="IPR016072">
    <property type="entry name" value="Skp1_comp_dimer"/>
</dbReference>
<dbReference type="Gene3D" id="3.30.710.10">
    <property type="entry name" value="Potassium Channel Kv1.1, Chain A"/>
    <property type="match status" value="1"/>
</dbReference>
<dbReference type="AlphaFoldDB" id="A0AAD4RWJ9"/>
<comment type="function">
    <text evidence="4">Involved in ubiquitination and subsequent proteasomal degradation of target proteins. Together with CUL1, RBX1 and a F-box protein, it forms a SCF E3 ubiquitin ligase complex. The functional specificity of this complex depends on the type of F-box protein. In the SCF complex, it serves as an adapter that links the F-box protein to CUL1.</text>
</comment>
<comment type="pathway">
    <text evidence="1 4">Protein modification; protein ubiquitination.</text>
</comment>
<dbReference type="GO" id="GO:0016567">
    <property type="term" value="P:protein ubiquitination"/>
    <property type="evidence" value="ECO:0007669"/>
    <property type="project" value="UniProtKB-UniRule"/>
</dbReference>
<dbReference type="PIRSF" id="PIRSF028729">
    <property type="entry name" value="E3_ubiquit_lig_SCF_Skp"/>
    <property type="match status" value="1"/>
</dbReference>
<dbReference type="SUPFAM" id="SSF54695">
    <property type="entry name" value="POZ domain"/>
    <property type="match status" value="1"/>
</dbReference>
<evidence type="ECO:0000256" key="3">
    <source>
        <dbReference type="ARBA" id="ARBA00022786"/>
    </source>
</evidence>
<dbReference type="SUPFAM" id="SSF81382">
    <property type="entry name" value="Skp1 dimerisation domain-like"/>
    <property type="match status" value="1"/>
</dbReference>
<evidence type="ECO:0000259" key="6">
    <source>
        <dbReference type="Pfam" id="PF03931"/>
    </source>
</evidence>
<evidence type="ECO:0000313" key="8">
    <source>
        <dbReference type="Proteomes" id="UP001202328"/>
    </source>
</evidence>
<name>A0AAD4RWJ9_9MAGN</name>
<dbReference type="Pfam" id="PF03931">
    <property type="entry name" value="Skp1_POZ"/>
    <property type="match status" value="1"/>
</dbReference>
<evidence type="ECO:0000256" key="2">
    <source>
        <dbReference type="ARBA" id="ARBA00009993"/>
    </source>
</evidence>
<evidence type="ECO:0000259" key="5">
    <source>
        <dbReference type="Pfam" id="PF01466"/>
    </source>
</evidence>
<evidence type="ECO:0000256" key="1">
    <source>
        <dbReference type="ARBA" id="ARBA00004906"/>
    </source>
</evidence>
<comment type="similarity">
    <text evidence="2 4">Belongs to the SKP1 family.</text>
</comment>
<dbReference type="GO" id="GO:0009867">
    <property type="term" value="P:jasmonic acid mediated signaling pathway"/>
    <property type="evidence" value="ECO:0007669"/>
    <property type="project" value="UniProtKB-ARBA"/>
</dbReference>